<dbReference type="CDD" id="cd14757">
    <property type="entry name" value="GS_EcDosC-like_GGDEF"/>
    <property type="match status" value="1"/>
</dbReference>
<dbReference type="Pfam" id="PF11563">
    <property type="entry name" value="Protoglobin"/>
    <property type="match status" value="1"/>
</dbReference>
<dbReference type="GO" id="GO:0020037">
    <property type="term" value="F:heme binding"/>
    <property type="evidence" value="ECO:0007669"/>
    <property type="project" value="InterPro"/>
</dbReference>
<dbReference type="GO" id="GO:1902201">
    <property type="term" value="P:negative regulation of bacterial-type flagellum-dependent cell motility"/>
    <property type="evidence" value="ECO:0007669"/>
    <property type="project" value="TreeGrafter"/>
</dbReference>
<keyword evidence="4" id="KW-0349">Heme</keyword>
<protein>
    <recommendedName>
        <fullName evidence="3">Diguanylate cyclase DosC</fullName>
        <ecNumber evidence="2">2.7.7.65</ecNumber>
    </recommendedName>
    <alternativeName>
        <fullName evidence="10">Direct oxygen-sensing cyclase</fullName>
    </alternativeName>
</protein>
<dbReference type="GO" id="GO:0052621">
    <property type="term" value="F:diguanylate cyclase activity"/>
    <property type="evidence" value="ECO:0007669"/>
    <property type="project" value="UniProtKB-EC"/>
</dbReference>
<evidence type="ECO:0000256" key="6">
    <source>
        <dbReference type="ARBA" id="ARBA00022723"/>
    </source>
</evidence>
<evidence type="ECO:0000256" key="7">
    <source>
        <dbReference type="ARBA" id="ARBA00022741"/>
    </source>
</evidence>
<reference evidence="13 14" key="1">
    <citation type="submission" date="2017-09" db="EMBL/GenBank/DDBJ databases">
        <authorList>
            <person name="Ehlers B."/>
            <person name="Leendertz F.H."/>
        </authorList>
    </citation>
    <scope>NUCLEOTIDE SEQUENCE [LARGE SCALE GENOMIC DNA]</scope>
    <source>
        <strain evidence="13 14">USBA 140</strain>
    </source>
</reference>
<dbReference type="Proteomes" id="UP000219621">
    <property type="component" value="Unassembled WGS sequence"/>
</dbReference>
<dbReference type="InterPro" id="IPR048442">
    <property type="entry name" value="DosC_2nd"/>
</dbReference>
<gene>
    <name evidence="13" type="ORF">SAMN05421508_10575</name>
</gene>
<organism evidence="13 14">
    <name type="scientific">Caenispirillum bisanense</name>
    <dbReference type="NCBI Taxonomy" id="414052"/>
    <lineage>
        <taxon>Bacteria</taxon>
        <taxon>Pseudomonadati</taxon>
        <taxon>Pseudomonadota</taxon>
        <taxon>Alphaproteobacteria</taxon>
        <taxon>Rhodospirillales</taxon>
        <taxon>Novispirillaceae</taxon>
        <taxon>Caenispirillum</taxon>
    </lineage>
</organism>
<evidence type="ECO:0000256" key="9">
    <source>
        <dbReference type="ARBA" id="ARBA00023004"/>
    </source>
</evidence>
<dbReference type="SMART" id="SM00267">
    <property type="entry name" value="GGDEF"/>
    <property type="match status" value="1"/>
</dbReference>
<evidence type="ECO:0000313" key="13">
    <source>
        <dbReference type="EMBL" id="SOD95947.1"/>
    </source>
</evidence>
<dbReference type="InterPro" id="IPR029787">
    <property type="entry name" value="Nucleotide_cyclase"/>
</dbReference>
<dbReference type="GO" id="GO:0046872">
    <property type="term" value="F:metal ion binding"/>
    <property type="evidence" value="ECO:0007669"/>
    <property type="project" value="UniProtKB-KW"/>
</dbReference>
<comment type="cofactor">
    <cofactor evidence="1">
        <name>heme</name>
        <dbReference type="ChEBI" id="CHEBI:30413"/>
    </cofactor>
</comment>
<dbReference type="GO" id="GO:0000166">
    <property type="term" value="F:nucleotide binding"/>
    <property type="evidence" value="ECO:0007669"/>
    <property type="project" value="UniProtKB-KW"/>
</dbReference>
<dbReference type="GO" id="GO:0005886">
    <property type="term" value="C:plasma membrane"/>
    <property type="evidence" value="ECO:0007669"/>
    <property type="project" value="TreeGrafter"/>
</dbReference>
<evidence type="ECO:0000313" key="14">
    <source>
        <dbReference type="Proteomes" id="UP000219621"/>
    </source>
</evidence>
<evidence type="ECO:0000259" key="12">
    <source>
        <dbReference type="PROSITE" id="PS50887"/>
    </source>
</evidence>
<evidence type="ECO:0000256" key="3">
    <source>
        <dbReference type="ARBA" id="ARBA00015125"/>
    </source>
</evidence>
<keyword evidence="7" id="KW-0547">Nucleotide-binding</keyword>
<dbReference type="GO" id="GO:0043709">
    <property type="term" value="P:cell adhesion involved in single-species biofilm formation"/>
    <property type="evidence" value="ECO:0007669"/>
    <property type="project" value="TreeGrafter"/>
</dbReference>
<name>A0A286GK82_9PROT</name>
<dbReference type="InterPro" id="IPR039435">
    <property type="entry name" value="DosC_GS"/>
</dbReference>
<dbReference type="PANTHER" id="PTHR45138:SF9">
    <property type="entry name" value="DIGUANYLATE CYCLASE DGCM-RELATED"/>
    <property type="match status" value="1"/>
</dbReference>
<dbReference type="Gene3D" id="1.10.490.10">
    <property type="entry name" value="Globins"/>
    <property type="match status" value="1"/>
</dbReference>
<dbReference type="SUPFAM" id="SSF55073">
    <property type="entry name" value="Nucleotide cyclase"/>
    <property type="match status" value="1"/>
</dbReference>
<evidence type="ECO:0000256" key="10">
    <source>
        <dbReference type="ARBA" id="ARBA00029839"/>
    </source>
</evidence>
<accession>A0A286GK82</accession>
<dbReference type="Pfam" id="PF00990">
    <property type="entry name" value="GGDEF"/>
    <property type="match status" value="1"/>
</dbReference>
<evidence type="ECO:0000256" key="4">
    <source>
        <dbReference type="ARBA" id="ARBA00022617"/>
    </source>
</evidence>
<keyword evidence="8" id="KW-0460">Magnesium</keyword>
<dbReference type="OrthoDB" id="9812260at2"/>
<sequence>MPGRARIDDITTRTVEGLWRIWRSADPGLRTRVADIARRDSDALAEVFYDTLMRDPAAATFLSHDLVQTRLRGSMAKWLQAVFAIAVEDDVRAVVATNFHVGSVHARINIPLTLIPAGMRVIKRDLTRRLVAEASLPPAEVADAVLFIGELLDTLTDTMHEAYIGDLVGNVRHQQSLKMFMSGQNLAFESERLKGSLLDWLRTVVVGLYERGDAPPSVPSLETSDFGLWLNHKAELTFGAAPELDALRARVHEVTERVDAAVAAGGEAVGATFVRQLDRDVTEISYLLGSITARAVEMESGRDSLTRLLTRRFMPAIFQREVAMSLRHGKPFGVLLIDADHFKQINDTHGHDCGDRVLTTLSELLMSTVRAGDFVFRYGGEEFLVLLAEMDAPALAAKAEQVRDAVANHPVTLPEGRQLAVTVSVGAALHDGHPDYERIIKAADAALYEAKRRGRDRVVLAGAAD</sequence>
<evidence type="ECO:0000256" key="8">
    <source>
        <dbReference type="ARBA" id="ARBA00022842"/>
    </source>
</evidence>
<dbReference type="PANTHER" id="PTHR45138">
    <property type="entry name" value="REGULATORY COMPONENTS OF SENSORY TRANSDUCTION SYSTEM"/>
    <property type="match status" value="1"/>
</dbReference>
<comment type="catalytic activity">
    <reaction evidence="11">
        <text>2 GTP = 3',3'-c-di-GMP + 2 diphosphate</text>
        <dbReference type="Rhea" id="RHEA:24898"/>
        <dbReference type="ChEBI" id="CHEBI:33019"/>
        <dbReference type="ChEBI" id="CHEBI:37565"/>
        <dbReference type="ChEBI" id="CHEBI:58805"/>
        <dbReference type="EC" id="2.7.7.65"/>
    </reaction>
</comment>
<dbReference type="InterPro" id="IPR012292">
    <property type="entry name" value="Globin/Proto"/>
</dbReference>
<evidence type="ECO:0000256" key="1">
    <source>
        <dbReference type="ARBA" id="ARBA00001971"/>
    </source>
</evidence>
<dbReference type="InterPro" id="IPR044398">
    <property type="entry name" value="Globin-sensor_dom"/>
</dbReference>
<dbReference type="InterPro" id="IPR050469">
    <property type="entry name" value="Diguanylate_Cyclase"/>
</dbReference>
<dbReference type="CDD" id="cd01949">
    <property type="entry name" value="GGDEF"/>
    <property type="match status" value="1"/>
</dbReference>
<keyword evidence="5" id="KW-0808">Transferase</keyword>
<dbReference type="UniPathway" id="UPA00599"/>
<dbReference type="NCBIfam" id="TIGR00254">
    <property type="entry name" value="GGDEF"/>
    <property type="match status" value="1"/>
</dbReference>
<evidence type="ECO:0000256" key="11">
    <source>
        <dbReference type="ARBA" id="ARBA00034247"/>
    </source>
</evidence>
<dbReference type="InterPro" id="IPR009050">
    <property type="entry name" value="Globin-like_sf"/>
</dbReference>
<dbReference type="EC" id="2.7.7.65" evidence="2"/>
<dbReference type="EMBL" id="OCNJ01000005">
    <property type="protein sequence ID" value="SOD95947.1"/>
    <property type="molecule type" value="Genomic_DNA"/>
</dbReference>
<keyword evidence="6" id="KW-0479">Metal-binding</keyword>
<dbReference type="RefSeq" id="WP_097279457.1">
    <property type="nucleotide sequence ID" value="NZ_OCNJ01000005.1"/>
</dbReference>
<evidence type="ECO:0000256" key="5">
    <source>
        <dbReference type="ARBA" id="ARBA00022679"/>
    </source>
</evidence>
<dbReference type="FunFam" id="3.30.70.270:FF:000001">
    <property type="entry name" value="Diguanylate cyclase domain protein"/>
    <property type="match status" value="1"/>
</dbReference>
<dbReference type="Gene3D" id="3.30.70.270">
    <property type="match status" value="1"/>
</dbReference>
<feature type="domain" description="GGDEF" evidence="12">
    <location>
        <begin position="330"/>
        <end position="463"/>
    </location>
</feature>
<dbReference type="Pfam" id="PF21118">
    <property type="entry name" value="DosC_2nd"/>
    <property type="match status" value="1"/>
</dbReference>
<dbReference type="AlphaFoldDB" id="A0A286GK82"/>
<dbReference type="InterPro" id="IPR000160">
    <property type="entry name" value="GGDEF_dom"/>
</dbReference>
<proteinExistence type="predicted"/>
<dbReference type="InterPro" id="IPR043128">
    <property type="entry name" value="Rev_trsase/Diguanyl_cyclase"/>
</dbReference>
<keyword evidence="14" id="KW-1185">Reference proteome</keyword>
<dbReference type="SUPFAM" id="SSF46458">
    <property type="entry name" value="Globin-like"/>
    <property type="match status" value="1"/>
</dbReference>
<dbReference type="PROSITE" id="PS50887">
    <property type="entry name" value="GGDEF"/>
    <property type="match status" value="1"/>
</dbReference>
<evidence type="ECO:0000256" key="2">
    <source>
        <dbReference type="ARBA" id="ARBA00012528"/>
    </source>
</evidence>
<keyword evidence="9" id="KW-0408">Iron</keyword>
<dbReference type="GO" id="GO:0019825">
    <property type="term" value="F:oxygen binding"/>
    <property type="evidence" value="ECO:0007669"/>
    <property type="project" value="InterPro"/>
</dbReference>